<dbReference type="PANTHER" id="PTHR46797">
    <property type="entry name" value="HTH-TYPE TRANSCRIPTIONAL REGULATOR"/>
    <property type="match status" value="1"/>
</dbReference>
<evidence type="ECO:0000313" key="3">
    <source>
        <dbReference type="EMBL" id="MDR5875135.1"/>
    </source>
</evidence>
<dbReference type="RefSeq" id="WP_309768203.1">
    <property type="nucleotide sequence ID" value="NZ_JARWAI010000006.1"/>
</dbReference>
<dbReference type="EMBL" id="JARWAI010000006">
    <property type="protein sequence ID" value="MDR5875135.1"/>
    <property type="molecule type" value="Genomic_DNA"/>
</dbReference>
<keyword evidence="1" id="KW-0238">DNA-binding</keyword>
<keyword evidence="4" id="KW-1185">Reference proteome</keyword>
<organism evidence="3 4">
    <name type="scientific">Vreelandella gomseomensis</name>
    <dbReference type="NCBI Taxonomy" id="370766"/>
    <lineage>
        <taxon>Bacteria</taxon>
        <taxon>Pseudomonadati</taxon>
        <taxon>Pseudomonadota</taxon>
        <taxon>Gammaproteobacteria</taxon>
        <taxon>Oceanospirillales</taxon>
        <taxon>Halomonadaceae</taxon>
        <taxon>Vreelandella</taxon>
    </lineage>
</organism>
<evidence type="ECO:0000313" key="4">
    <source>
        <dbReference type="Proteomes" id="UP001269267"/>
    </source>
</evidence>
<name>A0ABU1GCC8_9GAMM</name>
<dbReference type="SMART" id="SM00530">
    <property type="entry name" value="HTH_XRE"/>
    <property type="match status" value="1"/>
</dbReference>
<reference evidence="3 4" key="1">
    <citation type="submission" date="2023-04" db="EMBL/GenBank/DDBJ databases">
        <title>A long-awaited taxogenomic arrangement of the family Halomonadaceae.</title>
        <authorList>
            <person name="De La Haba R."/>
            <person name="Chuvochina M."/>
            <person name="Wittouck S."/>
            <person name="Arahal D.R."/>
            <person name="Sanchez-Porro C."/>
            <person name="Hugenholtz P."/>
            <person name="Ventosa A."/>
        </authorList>
    </citation>
    <scope>NUCLEOTIDE SEQUENCE [LARGE SCALE GENOMIC DNA]</scope>
    <source>
        <strain evidence="3 4">DSM 18042</strain>
    </source>
</reference>
<dbReference type="CDD" id="cd00093">
    <property type="entry name" value="HTH_XRE"/>
    <property type="match status" value="1"/>
</dbReference>
<evidence type="ECO:0000259" key="2">
    <source>
        <dbReference type="PROSITE" id="PS50943"/>
    </source>
</evidence>
<dbReference type="InterPro" id="IPR001387">
    <property type="entry name" value="Cro/C1-type_HTH"/>
</dbReference>
<accession>A0ABU1GCC8</accession>
<proteinExistence type="predicted"/>
<dbReference type="InterPro" id="IPR050807">
    <property type="entry name" value="TransReg_Diox_bact_type"/>
</dbReference>
<gene>
    <name evidence="3" type="ORF">QC815_09395</name>
</gene>
<sequence length="146" mass="16418">MEIVSSRFRAARKAKRLNQMELAERIGVDQARVSRVERGERGLTRSQLLQASKVLDVTVEYLMGLDLGDNVAEYTVQETNSKQAELVADQMAPTGLRELAIDQQLTRHLQITTEEWHALSSIVLPGEASRDGYVQLLFTIRAICYA</sequence>
<dbReference type="PANTHER" id="PTHR46797:SF1">
    <property type="entry name" value="METHYLPHOSPHONATE SYNTHASE"/>
    <property type="match status" value="1"/>
</dbReference>
<dbReference type="Proteomes" id="UP001269267">
    <property type="component" value="Unassembled WGS sequence"/>
</dbReference>
<dbReference type="PROSITE" id="PS50943">
    <property type="entry name" value="HTH_CROC1"/>
    <property type="match status" value="1"/>
</dbReference>
<dbReference type="InterPro" id="IPR010982">
    <property type="entry name" value="Lambda_DNA-bd_dom_sf"/>
</dbReference>
<protein>
    <submittedName>
        <fullName evidence="3">Helix-turn-helix transcriptional regulator</fullName>
    </submittedName>
</protein>
<dbReference type="Gene3D" id="1.10.260.40">
    <property type="entry name" value="lambda repressor-like DNA-binding domains"/>
    <property type="match status" value="1"/>
</dbReference>
<feature type="domain" description="HTH cro/C1-type" evidence="2">
    <location>
        <begin position="8"/>
        <end position="62"/>
    </location>
</feature>
<evidence type="ECO:0000256" key="1">
    <source>
        <dbReference type="ARBA" id="ARBA00023125"/>
    </source>
</evidence>
<comment type="caution">
    <text evidence="3">The sequence shown here is derived from an EMBL/GenBank/DDBJ whole genome shotgun (WGS) entry which is preliminary data.</text>
</comment>
<dbReference type="Pfam" id="PF01381">
    <property type="entry name" value="HTH_3"/>
    <property type="match status" value="1"/>
</dbReference>
<dbReference type="SUPFAM" id="SSF47413">
    <property type="entry name" value="lambda repressor-like DNA-binding domains"/>
    <property type="match status" value="1"/>
</dbReference>